<evidence type="ECO:0000256" key="6">
    <source>
        <dbReference type="SAM" id="MobiDB-lite"/>
    </source>
</evidence>
<organism evidence="7">
    <name type="scientific">Neospora caninum (strain Liverpool)</name>
    <dbReference type="NCBI Taxonomy" id="572307"/>
    <lineage>
        <taxon>Eukaryota</taxon>
        <taxon>Sar</taxon>
        <taxon>Alveolata</taxon>
        <taxon>Apicomplexa</taxon>
        <taxon>Conoidasida</taxon>
        <taxon>Coccidia</taxon>
        <taxon>Eucoccidiorida</taxon>
        <taxon>Eimeriorina</taxon>
        <taxon>Sarcocystidae</taxon>
        <taxon>Neospora</taxon>
    </lineage>
</organism>
<dbReference type="Pfam" id="PF10228">
    <property type="entry name" value="HPF1"/>
    <property type="match status" value="2"/>
</dbReference>
<feature type="region of interest" description="Disordered" evidence="6">
    <location>
        <begin position="151"/>
        <end position="188"/>
    </location>
</feature>
<name>A0A0F7UEX9_NEOCL</name>
<dbReference type="PANTHER" id="PTHR13386:SF1">
    <property type="entry name" value="HISTONE PARYLATION FACTOR 1"/>
    <property type="match status" value="1"/>
</dbReference>
<evidence type="ECO:0000256" key="1">
    <source>
        <dbReference type="ARBA" id="ARBA00004123"/>
    </source>
</evidence>
<feature type="compositionally biased region" description="Basic and acidic residues" evidence="6">
    <location>
        <begin position="29"/>
        <end position="63"/>
    </location>
</feature>
<accession>A0A0F7UEX9</accession>
<feature type="region of interest" description="Disordered" evidence="6">
    <location>
        <begin position="1"/>
        <end position="63"/>
    </location>
</feature>
<feature type="compositionally biased region" description="Basic residues" evidence="6">
    <location>
        <begin position="216"/>
        <end position="226"/>
    </location>
</feature>
<feature type="compositionally biased region" description="Basic and acidic residues" evidence="6">
    <location>
        <begin position="227"/>
        <end position="251"/>
    </location>
</feature>
<protein>
    <submittedName>
        <fullName evidence="7">Uncharacterized protein</fullName>
    </submittedName>
</protein>
<dbReference type="PANTHER" id="PTHR13386">
    <property type="entry name" value="HISTONE PARYLATION FACTOR 1"/>
    <property type="match status" value="1"/>
</dbReference>
<sequence length="420" mass="46649">MKTEETRKRSRPARGSSAAGARTSSDTAAAERKREKSQNGEKNEATEARVATRREDRSEKQEHGVFDLLAKQVMPGDETLAGRGRHFYDLPECLPVMESTSSPSSSLAPGYHLCLFRDREDQEPHAVVSNVPSEGPTFSVVCADPELLTLPDPPLVSRHHVEEQPRKQKGKMAGRTQELDAGASEKKNESAASVPLLLAALLLHCDRIVEASFRRTSHATKGRKKSRTVETKTENRSQEPEKQMNEHPVEDAKRIRSALVEWLNKEMGFGDVSLERIEANTQRWKQKRKKAIVSSDLSGLGVLVPYDAETETGYRSLGFTDAGLRKTILTIKSASKEERDTQPLDELLNLAGIAMDEGDVGAALHLGRNLFLLDAPNEKRCRVLTPAKLLLRSAYSLLEQPHFAQVVEVAAQFRAESRQQ</sequence>
<comment type="subcellular location">
    <subcellularLocation>
        <location evidence="2">Chromosome</location>
    </subcellularLocation>
    <subcellularLocation>
        <location evidence="1">Nucleus</location>
    </subcellularLocation>
</comment>
<dbReference type="GO" id="GO:0072572">
    <property type="term" value="F:poly-ADP-D-ribose binding"/>
    <property type="evidence" value="ECO:0007669"/>
    <property type="project" value="TreeGrafter"/>
</dbReference>
<evidence type="ECO:0000256" key="3">
    <source>
        <dbReference type="ARBA" id="ARBA00010803"/>
    </source>
</evidence>
<gene>
    <name evidence="7" type="ORF">BN1204_029930</name>
</gene>
<evidence type="ECO:0000313" key="7">
    <source>
        <dbReference type="EMBL" id="CEL67195.1"/>
    </source>
</evidence>
<dbReference type="GO" id="GO:0005634">
    <property type="term" value="C:nucleus"/>
    <property type="evidence" value="ECO:0007669"/>
    <property type="project" value="UniProtKB-SubCell"/>
</dbReference>
<proteinExistence type="inferred from homology"/>
<dbReference type="InterPro" id="IPR019361">
    <property type="entry name" value="HPF1"/>
</dbReference>
<feature type="compositionally biased region" description="Low complexity" evidence="6">
    <location>
        <begin position="13"/>
        <end position="28"/>
    </location>
</feature>
<reference evidence="7" key="1">
    <citation type="journal article" date="2015" name="PLoS ONE">
        <title>Comprehensive Evaluation of Toxoplasma gondii VEG and Neospora caninum LIV Genomes with Tachyzoite Stage Transcriptome and Proteome Defines Novel Transcript Features.</title>
        <authorList>
            <person name="Ramaprasad A."/>
            <person name="Mourier T."/>
            <person name="Naeem R."/>
            <person name="Malas T.B."/>
            <person name="Moussa E."/>
            <person name="Panigrahi A."/>
            <person name="Vermont S.J."/>
            <person name="Otto T.D."/>
            <person name="Wastling J."/>
            <person name="Pain A."/>
        </authorList>
    </citation>
    <scope>NUCLEOTIDE SEQUENCE</scope>
    <source>
        <strain evidence="7">Liverpool</strain>
    </source>
</reference>
<evidence type="ECO:0000256" key="2">
    <source>
        <dbReference type="ARBA" id="ARBA00004286"/>
    </source>
</evidence>
<keyword evidence="4" id="KW-0158">Chromosome</keyword>
<dbReference type="GO" id="GO:0042393">
    <property type="term" value="F:histone binding"/>
    <property type="evidence" value="ECO:0007669"/>
    <property type="project" value="InterPro"/>
</dbReference>
<dbReference type="AlphaFoldDB" id="A0A0F7UEX9"/>
<dbReference type="EMBL" id="LN714482">
    <property type="protein sequence ID" value="CEL67195.1"/>
    <property type="molecule type" value="Genomic_DNA"/>
</dbReference>
<keyword evidence="5" id="KW-0539">Nucleus</keyword>
<feature type="region of interest" description="Disordered" evidence="6">
    <location>
        <begin position="216"/>
        <end position="251"/>
    </location>
</feature>
<evidence type="ECO:0000256" key="5">
    <source>
        <dbReference type="ARBA" id="ARBA00023242"/>
    </source>
</evidence>
<dbReference type="GO" id="GO:0006974">
    <property type="term" value="P:DNA damage response"/>
    <property type="evidence" value="ECO:0007669"/>
    <property type="project" value="InterPro"/>
</dbReference>
<dbReference type="GO" id="GO:0005694">
    <property type="term" value="C:chromosome"/>
    <property type="evidence" value="ECO:0007669"/>
    <property type="project" value="UniProtKB-SubCell"/>
</dbReference>
<comment type="similarity">
    <text evidence="3">Belongs to the HPF1 family.</text>
</comment>
<evidence type="ECO:0000256" key="4">
    <source>
        <dbReference type="ARBA" id="ARBA00022454"/>
    </source>
</evidence>